<dbReference type="Proteomes" id="UP000570361">
    <property type="component" value="Unassembled WGS sequence"/>
</dbReference>
<name>A0A7W5B213_9BACL</name>
<evidence type="ECO:0000313" key="3">
    <source>
        <dbReference type="Proteomes" id="UP000570361"/>
    </source>
</evidence>
<organism evidence="2 3">
    <name type="scientific">Paenibacillus phyllosphaerae</name>
    <dbReference type="NCBI Taxonomy" id="274593"/>
    <lineage>
        <taxon>Bacteria</taxon>
        <taxon>Bacillati</taxon>
        <taxon>Bacillota</taxon>
        <taxon>Bacilli</taxon>
        <taxon>Bacillales</taxon>
        <taxon>Paenibacillaceae</taxon>
        <taxon>Paenibacillus</taxon>
    </lineage>
</organism>
<keyword evidence="3" id="KW-1185">Reference proteome</keyword>
<keyword evidence="1" id="KW-1133">Transmembrane helix</keyword>
<comment type="caution">
    <text evidence="2">The sequence shown here is derived from an EMBL/GenBank/DDBJ whole genome shotgun (WGS) entry which is preliminary data.</text>
</comment>
<protein>
    <submittedName>
        <fullName evidence="2">Uncharacterized protein</fullName>
    </submittedName>
</protein>
<evidence type="ECO:0000313" key="2">
    <source>
        <dbReference type="EMBL" id="MBB3112980.1"/>
    </source>
</evidence>
<accession>A0A7W5B213</accession>
<keyword evidence="1" id="KW-0812">Transmembrane</keyword>
<dbReference type="AlphaFoldDB" id="A0A7W5B213"/>
<keyword evidence="1" id="KW-0472">Membrane</keyword>
<gene>
    <name evidence="2" type="ORF">FHS18_005082</name>
</gene>
<feature type="transmembrane region" description="Helical" evidence="1">
    <location>
        <begin position="31"/>
        <end position="50"/>
    </location>
</feature>
<reference evidence="2 3" key="1">
    <citation type="submission" date="2020-08" db="EMBL/GenBank/DDBJ databases">
        <title>Genomic Encyclopedia of Type Strains, Phase III (KMG-III): the genomes of soil and plant-associated and newly described type strains.</title>
        <authorList>
            <person name="Whitman W."/>
        </authorList>
    </citation>
    <scope>NUCLEOTIDE SEQUENCE [LARGE SCALE GENOMIC DNA]</scope>
    <source>
        <strain evidence="2 3">CECT 5862</strain>
    </source>
</reference>
<proteinExistence type="predicted"/>
<sequence length="77" mass="8572">MRNMIIYLVLTGSLGTLELLSLLRSKLKKEAATVAALLACGMLLGILVYMEVPVPSPFELLKLVYRPVSDWFFKSAQ</sequence>
<feature type="transmembrane region" description="Helical" evidence="1">
    <location>
        <begin position="6"/>
        <end position="24"/>
    </location>
</feature>
<dbReference type="RefSeq" id="WP_183603076.1">
    <property type="nucleotide sequence ID" value="NZ_JACHXK010000015.1"/>
</dbReference>
<evidence type="ECO:0000256" key="1">
    <source>
        <dbReference type="SAM" id="Phobius"/>
    </source>
</evidence>
<dbReference type="EMBL" id="JACHXK010000015">
    <property type="protein sequence ID" value="MBB3112980.1"/>
    <property type="molecule type" value="Genomic_DNA"/>
</dbReference>